<accession>A0A6M3LQJ2</accession>
<proteinExistence type="predicted"/>
<evidence type="ECO:0000256" key="1">
    <source>
        <dbReference type="SAM" id="MobiDB-lite"/>
    </source>
</evidence>
<name>A0A6M3LQJ2_9ZZZZ</name>
<organism evidence="2">
    <name type="scientific">viral metagenome</name>
    <dbReference type="NCBI Taxonomy" id="1070528"/>
    <lineage>
        <taxon>unclassified sequences</taxon>
        <taxon>metagenomes</taxon>
        <taxon>organismal metagenomes</taxon>
    </lineage>
</organism>
<feature type="compositionally biased region" description="Acidic residues" evidence="1">
    <location>
        <begin position="1"/>
        <end position="12"/>
    </location>
</feature>
<feature type="region of interest" description="Disordered" evidence="1">
    <location>
        <begin position="1"/>
        <end position="25"/>
    </location>
</feature>
<gene>
    <name evidence="2" type="ORF">MM415B06932_0004</name>
</gene>
<dbReference type="EMBL" id="MT143451">
    <property type="protein sequence ID" value="QJA96973.1"/>
    <property type="molecule type" value="Genomic_DNA"/>
</dbReference>
<protein>
    <submittedName>
        <fullName evidence="2">Uncharacterized protein</fullName>
    </submittedName>
</protein>
<sequence length="163" mass="18005">MSGTEFPDDLFDAPDGPRPGAAPPKKCGRHDWITYLGIGDKCARCGKVRDWTASRRSRNNRKRGNGDELEVARILGGVRVGQLALPWDVVVPGYLRAQSKKLDRWPSLGKVIEWLDAIPDGPELRAVTLADTPGPGGRTRRLIVMDLHEYARWYGNGTPDDCG</sequence>
<reference evidence="2" key="1">
    <citation type="submission" date="2020-03" db="EMBL/GenBank/DDBJ databases">
        <title>The deep terrestrial virosphere.</title>
        <authorList>
            <person name="Holmfeldt K."/>
            <person name="Nilsson E."/>
            <person name="Simone D."/>
            <person name="Lopez-Fernandez M."/>
            <person name="Wu X."/>
            <person name="de Brujin I."/>
            <person name="Lundin D."/>
            <person name="Andersson A."/>
            <person name="Bertilsson S."/>
            <person name="Dopson M."/>
        </authorList>
    </citation>
    <scope>NUCLEOTIDE SEQUENCE</scope>
    <source>
        <strain evidence="2">MM415B06932</strain>
    </source>
</reference>
<evidence type="ECO:0000313" key="2">
    <source>
        <dbReference type="EMBL" id="QJA96973.1"/>
    </source>
</evidence>
<dbReference type="AlphaFoldDB" id="A0A6M3LQJ2"/>